<dbReference type="Pfam" id="PF14166">
    <property type="entry name" value="YueH"/>
    <property type="match status" value="1"/>
</dbReference>
<accession>A0A2N0Z332</accession>
<proteinExistence type="predicted"/>
<dbReference type="EMBL" id="PISE01000017">
    <property type="protein sequence ID" value="PKG23889.1"/>
    <property type="molecule type" value="Genomic_DNA"/>
</dbReference>
<organism evidence="1 2">
    <name type="scientific">Niallia nealsonii</name>
    <dbReference type="NCBI Taxonomy" id="115979"/>
    <lineage>
        <taxon>Bacteria</taxon>
        <taxon>Bacillati</taxon>
        <taxon>Bacillota</taxon>
        <taxon>Bacilli</taxon>
        <taxon>Bacillales</taxon>
        <taxon>Bacillaceae</taxon>
        <taxon>Niallia</taxon>
    </lineage>
</organism>
<comment type="caution">
    <text evidence="1">The sequence shown here is derived from an EMBL/GenBank/DDBJ whole genome shotgun (WGS) entry which is preliminary data.</text>
</comment>
<evidence type="ECO:0000313" key="1">
    <source>
        <dbReference type="EMBL" id="PKG23889.1"/>
    </source>
</evidence>
<dbReference type="AlphaFoldDB" id="A0A2N0Z332"/>
<gene>
    <name evidence="1" type="ORF">CWS01_08945</name>
</gene>
<reference evidence="1 2" key="1">
    <citation type="journal article" date="2003" name="Int. J. Syst. Evol. Microbiol.">
        <title>Bacillus nealsonii sp. nov., isolated from a spacecraft-assembly facility, whose spores are gamma-radiation resistant.</title>
        <authorList>
            <person name="Venkateswaran K."/>
            <person name="Kempf M."/>
            <person name="Chen F."/>
            <person name="Satomi M."/>
            <person name="Nicholson W."/>
            <person name="Kern R."/>
        </authorList>
    </citation>
    <scope>NUCLEOTIDE SEQUENCE [LARGE SCALE GENOMIC DNA]</scope>
    <source>
        <strain evidence="1 2">FO-92</strain>
    </source>
</reference>
<protein>
    <submittedName>
        <fullName evidence="1">Uncharacterized protein</fullName>
    </submittedName>
</protein>
<dbReference type="Proteomes" id="UP000233375">
    <property type="component" value="Unassembled WGS sequence"/>
</dbReference>
<evidence type="ECO:0000313" key="2">
    <source>
        <dbReference type="Proteomes" id="UP000233375"/>
    </source>
</evidence>
<keyword evidence="2" id="KW-1185">Reference proteome</keyword>
<sequence>MPSFFIPYIYCVMINVYWRCFHMIALLEDISQCGQKNTKLYMMKTDNGRFIIAIPKIHWSAELKEADDAEQRFEHIHASLTFHMYDGNIDLLANNITSHTMHYDEYIH</sequence>
<dbReference type="InterPro" id="IPR020260">
    <property type="entry name" value="Uncharacterised_YueH"/>
</dbReference>
<name>A0A2N0Z332_9BACI</name>